<evidence type="ECO:0000256" key="2">
    <source>
        <dbReference type="ARBA" id="ARBA00022692"/>
    </source>
</evidence>
<feature type="domain" description="Major facilitator superfamily (MFS) profile" evidence="7">
    <location>
        <begin position="91"/>
        <end position="508"/>
    </location>
</feature>
<evidence type="ECO:0000259" key="7">
    <source>
        <dbReference type="PROSITE" id="PS50850"/>
    </source>
</evidence>
<dbReference type="FunFam" id="1.20.1250.20:FF:000354">
    <property type="entry name" value="MFS general substrate transporter"/>
    <property type="match status" value="1"/>
</dbReference>
<feature type="transmembrane region" description="Helical" evidence="6">
    <location>
        <begin position="419"/>
        <end position="439"/>
    </location>
</feature>
<dbReference type="OrthoDB" id="3066029at2759"/>
<feature type="transmembrane region" description="Helical" evidence="6">
    <location>
        <begin position="156"/>
        <end position="175"/>
    </location>
</feature>
<dbReference type="PROSITE" id="PS50850">
    <property type="entry name" value="MFS"/>
    <property type="match status" value="1"/>
</dbReference>
<dbReference type="Pfam" id="PF07690">
    <property type="entry name" value="MFS_1"/>
    <property type="match status" value="1"/>
</dbReference>
<organism evidence="8 9">
    <name type="scientific">Zymoseptoria brevis</name>
    <dbReference type="NCBI Taxonomy" id="1047168"/>
    <lineage>
        <taxon>Eukaryota</taxon>
        <taxon>Fungi</taxon>
        <taxon>Dikarya</taxon>
        <taxon>Ascomycota</taxon>
        <taxon>Pezizomycotina</taxon>
        <taxon>Dothideomycetes</taxon>
        <taxon>Dothideomycetidae</taxon>
        <taxon>Mycosphaerellales</taxon>
        <taxon>Mycosphaerellaceae</taxon>
        <taxon>Zymoseptoria</taxon>
    </lineage>
</organism>
<dbReference type="STRING" id="1047168.A0A0F4GD08"/>
<reference evidence="8 9" key="1">
    <citation type="submission" date="2015-03" db="EMBL/GenBank/DDBJ databases">
        <title>RNA-seq based gene annotation and comparative genomics of four Zymoseptoria species reveal species-specific pathogenicity related genes and transposable element activity.</title>
        <authorList>
            <person name="Grandaubert J."/>
            <person name="Bhattacharyya A."/>
            <person name="Stukenbrock E.H."/>
        </authorList>
    </citation>
    <scope>NUCLEOTIDE SEQUENCE [LARGE SCALE GENOMIC DNA]</scope>
    <source>
        <strain evidence="8 9">Zb18110</strain>
    </source>
</reference>
<evidence type="ECO:0000256" key="3">
    <source>
        <dbReference type="ARBA" id="ARBA00022989"/>
    </source>
</evidence>
<gene>
    <name evidence="8" type="ORF">TI39_contig4220g00007</name>
</gene>
<dbReference type="InterPro" id="IPR020846">
    <property type="entry name" value="MFS_dom"/>
</dbReference>
<dbReference type="SUPFAM" id="SSF103473">
    <property type="entry name" value="MFS general substrate transporter"/>
    <property type="match status" value="1"/>
</dbReference>
<dbReference type="EMBL" id="LAFY01004179">
    <property type="protein sequence ID" value="KJX94065.1"/>
    <property type="molecule type" value="Genomic_DNA"/>
</dbReference>
<feature type="transmembrane region" description="Helical" evidence="6">
    <location>
        <begin position="181"/>
        <end position="203"/>
    </location>
</feature>
<name>A0A0F4GD08_9PEZI</name>
<keyword evidence="2 6" id="KW-0812">Transmembrane</keyword>
<feature type="transmembrane region" description="Helical" evidence="6">
    <location>
        <begin position="386"/>
        <end position="407"/>
    </location>
</feature>
<dbReference type="GO" id="GO:0005886">
    <property type="term" value="C:plasma membrane"/>
    <property type="evidence" value="ECO:0007669"/>
    <property type="project" value="TreeGrafter"/>
</dbReference>
<comment type="subcellular location">
    <subcellularLocation>
        <location evidence="1">Membrane</location>
        <topology evidence="1">Multi-pass membrane protein</topology>
    </subcellularLocation>
</comment>
<feature type="transmembrane region" description="Helical" evidence="6">
    <location>
        <begin position="485"/>
        <end position="504"/>
    </location>
</feature>
<keyword evidence="4 6" id="KW-0472">Membrane</keyword>
<feature type="transmembrane region" description="Helical" evidence="6">
    <location>
        <begin position="215"/>
        <end position="240"/>
    </location>
</feature>
<dbReference type="GO" id="GO:0022857">
    <property type="term" value="F:transmembrane transporter activity"/>
    <property type="evidence" value="ECO:0007669"/>
    <property type="project" value="InterPro"/>
</dbReference>
<evidence type="ECO:0000313" key="9">
    <source>
        <dbReference type="Proteomes" id="UP000033647"/>
    </source>
</evidence>
<dbReference type="AlphaFoldDB" id="A0A0F4GD08"/>
<accession>A0A0F4GD08</accession>
<keyword evidence="9" id="KW-1185">Reference proteome</keyword>
<feature type="transmembrane region" description="Helical" evidence="6">
    <location>
        <begin position="90"/>
        <end position="113"/>
    </location>
</feature>
<feature type="region of interest" description="Disordered" evidence="5">
    <location>
        <begin position="1"/>
        <end position="47"/>
    </location>
</feature>
<evidence type="ECO:0000256" key="4">
    <source>
        <dbReference type="ARBA" id="ARBA00023136"/>
    </source>
</evidence>
<feature type="compositionally biased region" description="Basic and acidic residues" evidence="5">
    <location>
        <begin position="25"/>
        <end position="37"/>
    </location>
</feature>
<comment type="caution">
    <text evidence="8">The sequence shown here is derived from an EMBL/GenBank/DDBJ whole genome shotgun (WGS) entry which is preliminary data.</text>
</comment>
<keyword evidence="3 6" id="KW-1133">Transmembrane helix</keyword>
<feature type="transmembrane region" description="Helical" evidence="6">
    <location>
        <begin position="246"/>
        <end position="265"/>
    </location>
</feature>
<feature type="transmembrane region" description="Helical" evidence="6">
    <location>
        <begin position="460"/>
        <end position="479"/>
    </location>
</feature>
<evidence type="ECO:0000256" key="1">
    <source>
        <dbReference type="ARBA" id="ARBA00004141"/>
    </source>
</evidence>
<sequence>MADDNGKTPTEVYEGVDVTPQSTNKADHDNHSSHESTDSEPDLESQRRPSLYHTLTHISTHDAVVQPEHEEHWEEGDEVYERFTPKRKMIIVAILSFCSFLAPMSSTSILAAAPEVVATYGTTGTIFNISNALYMLFMGLSPLFWGPIGEAFGRKISLVSASITFTAFSAGSALAPNLAAYFVFRMLTAFQGTVFLIVGATAISDIYRPVERATAVSWFMSGTLIGPALGPLIGGAIVTYASWRDIFWLQTALAGAASLLCLLLLPETIVRRRSKELEGLSRSGKAKVVWTWINPMRVVSLWLYPNLTIAGLASSCLVWNMYSLLTPIRYVLNPRFGLKTPLQSGLFYIAPGCGYLIGTFFGGRWADYTVKKYSKRRGGRVPEDRLRSCLPAMGIVIPACMLVYGWSVEKAVGGIPMPVIAMFLQGLAQLFCFPSLNTYCLEVMPTRKSDVVAGNYTMRYVFGAAGSAAVLPIIDAIGVGWFSTISALFVALGAGGLWCVAIWGKDWRDKINEGKDESKL</sequence>
<feature type="transmembrane region" description="Helical" evidence="6">
    <location>
        <begin position="125"/>
        <end position="144"/>
    </location>
</feature>
<dbReference type="Proteomes" id="UP000033647">
    <property type="component" value="Unassembled WGS sequence"/>
</dbReference>
<dbReference type="InterPro" id="IPR036259">
    <property type="entry name" value="MFS_trans_sf"/>
</dbReference>
<dbReference type="Gene3D" id="1.20.1250.20">
    <property type="entry name" value="MFS general substrate transporter like domains"/>
    <property type="match status" value="1"/>
</dbReference>
<evidence type="ECO:0000313" key="8">
    <source>
        <dbReference type="EMBL" id="KJX94065.1"/>
    </source>
</evidence>
<feature type="transmembrane region" description="Helical" evidence="6">
    <location>
        <begin position="345"/>
        <end position="366"/>
    </location>
</feature>
<protein>
    <submittedName>
        <fullName evidence="8">Major facilitator superfamily transporter like protein</fullName>
    </submittedName>
</protein>
<dbReference type="PANTHER" id="PTHR23502">
    <property type="entry name" value="MAJOR FACILITATOR SUPERFAMILY"/>
    <property type="match status" value="1"/>
</dbReference>
<evidence type="ECO:0000256" key="5">
    <source>
        <dbReference type="SAM" id="MobiDB-lite"/>
    </source>
</evidence>
<dbReference type="InterPro" id="IPR011701">
    <property type="entry name" value="MFS"/>
</dbReference>
<feature type="transmembrane region" description="Helical" evidence="6">
    <location>
        <begin position="301"/>
        <end position="325"/>
    </location>
</feature>
<evidence type="ECO:0000256" key="6">
    <source>
        <dbReference type="SAM" id="Phobius"/>
    </source>
</evidence>
<proteinExistence type="predicted"/>
<dbReference type="PANTHER" id="PTHR23502:SF64">
    <property type="entry name" value="TRANSPORTER, PUTATIVE (AFU_ORTHOLOGUE AFUA_3G11760)-RELATED"/>
    <property type="match status" value="1"/>
</dbReference>